<feature type="domain" description="MutL C-terminal dimerisation" evidence="4">
    <location>
        <begin position="738"/>
        <end position="883"/>
    </location>
</feature>
<dbReference type="InterPro" id="IPR036890">
    <property type="entry name" value="HATPase_C_sf"/>
</dbReference>
<dbReference type="GO" id="GO:0061982">
    <property type="term" value="P:meiosis I cell cycle process"/>
    <property type="evidence" value="ECO:0007669"/>
    <property type="project" value="UniProtKB-ARBA"/>
</dbReference>
<evidence type="ECO:0000256" key="3">
    <source>
        <dbReference type="SAM" id="MobiDB-lite"/>
    </source>
</evidence>
<keyword evidence="2" id="KW-0227">DNA damage</keyword>
<feature type="compositionally biased region" description="Polar residues" evidence="3">
    <location>
        <begin position="497"/>
        <end position="507"/>
    </location>
</feature>
<dbReference type="InterPro" id="IPR038973">
    <property type="entry name" value="MutL/Mlh/Pms-like"/>
</dbReference>
<name>A0A9P7B7N5_MAUEX</name>
<dbReference type="InterPro" id="IPR020568">
    <property type="entry name" value="Ribosomal_Su5_D2-typ_SF"/>
</dbReference>
<evidence type="ECO:0000259" key="5">
    <source>
        <dbReference type="SMART" id="SM01340"/>
    </source>
</evidence>
<accession>A0A9P7B7N5</accession>
<dbReference type="GO" id="GO:0006298">
    <property type="term" value="P:mismatch repair"/>
    <property type="evidence" value="ECO:0007669"/>
    <property type="project" value="InterPro"/>
</dbReference>
<evidence type="ECO:0000313" key="6">
    <source>
        <dbReference type="EMBL" id="KAG0662577.1"/>
    </source>
</evidence>
<dbReference type="InterPro" id="IPR013507">
    <property type="entry name" value="DNA_mismatch_S5_2-like"/>
</dbReference>
<dbReference type="GO" id="GO:0030983">
    <property type="term" value="F:mismatched DNA binding"/>
    <property type="evidence" value="ECO:0007669"/>
    <property type="project" value="InterPro"/>
</dbReference>
<dbReference type="Pfam" id="PF01119">
    <property type="entry name" value="DNA_mis_repair"/>
    <property type="match status" value="1"/>
</dbReference>
<dbReference type="InterPro" id="IPR014762">
    <property type="entry name" value="DNA_mismatch_repair_CS"/>
</dbReference>
<dbReference type="InterPro" id="IPR014790">
    <property type="entry name" value="MutL_C"/>
</dbReference>
<organism evidence="6 7">
    <name type="scientific">Maudiozyma exigua</name>
    <name type="common">Yeast</name>
    <name type="synonym">Kazachstania exigua</name>
    <dbReference type="NCBI Taxonomy" id="34358"/>
    <lineage>
        <taxon>Eukaryota</taxon>
        <taxon>Fungi</taxon>
        <taxon>Dikarya</taxon>
        <taxon>Ascomycota</taxon>
        <taxon>Saccharomycotina</taxon>
        <taxon>Saccharomycetes</taxon>
        <taxon>Saccharomycetales</taxon>
        <taxon>Saccharomycetaceae</taxon>
        <taxon>Maudiozyma</taxon>
    </lineage>
</organism>
<dbReference type="GO" id="GO:0140664">
    <property type="term" value="F:ATP-dependent DNA damage sensor activity"/>
    <property type="evidence" value="ECO:0007669"/>
    <property type="project" value="InterPro"/>
</dbReference>
<dbReference type="OrthoDB" id="10263226at2759"/>
<dbReference type="SMART" id="SM00853">
    <property type="entry name" value="MutL_C"/>
    <property type="match status" value="1"/>
</dbReference>
<dbReference type="PANTHER" id="PTHR10073:SF52">
    <property type="entry name" value="MISMATCH REPAIR ENDONUCLEASE PMS2"/>
    <property type="match status" value="1"/>
</dbReference>
<dbReference type="InterPro" id="IPR037198">
    <property type="entry name" value="MutL_C_sf"/>
</dbReference>
<comment type="similarity">
    <text evidence="1">Belongs to the DNA mismatch repair MutL/HexB family.</text>
</comment>
<dbReference type="Pfam" id="PF08676">
    <property type="entry name" value="MutL_C"/>
    <property type="match status" value="1"/>
</dbReference>
<dbReference type="Gene3D" id="3.30.230.10">
    <property type="match status" value="1"/>
</dbReference>
<dbReference type="PROSITE" id="PS00058">
    <property type="entry name" value="DNA_MISMATCH_REPAIR_1"/>
    <property type="match status" value="1"/>
</dbReference>
<dbReference type="GO" id="GO:0016887">
    <property type="term" value="F:ATP hydrolysis activity"/>
    <property type="evidence" value="ECO:0007669"/>
    <property type="project" value="InterPro"/>
</dbReference>
<keyword evidence="7" id="KW-1185">Reference proteome</keyword>
<proteinExistence type="inferred from homology"/>
<gene>
    <name evidence="6" type="ORF">C6P45_001087</name>
</gene>
<dbReference type="SUPFAM" id="SSF118116">
    <property type="entry name" value="DNA mismatch repair protein MutL"/>
    <property type="match status" value="1"/>
</dbReference>
<dbReference type="NCBIfam" id="TIGR00585">
    <property type="entry name" value="mutl"/>
    <property type="match status" value="1"/>
</dbReference>
<dbReference type="SUPFAM" id="SSF55874">
    <property type="entry name" value="ATPase domain of HSP90 chaperone/DNA topoisomerase II/histidine kinase"/>
    <property type="match status" value="1"/>
</dbReference>
<dbReference type="InterPro" id="IPR002099">
    <property type="entry name" value="MutL/Mlh/PMS"/>
</dbReference>
<feature type="domain" description="DNA mismatch repair protein S5" evidence="5">
    <location>
        <begin position="254"/>
        <end position="376"/>
    </location>
</feature>
<evidence type="ECO:0000256" key="2">
    <source>
        <dbReference type="ARBA" id="ARBA00022763"/>
    </source>
</evidence>
<dbReference type="SMART" id="SM01340">
    <property type="entry name" value="DNA_mis_repair"/>
    <property type="match status" value="1"/>
</dbReference>
<evidence type="ECO:0000313" key="7">
    <source>
        <dbReference type="Proteomes" id="UP000750334"/>
    </source>
</evidence>
<evidence type="ECO:0000256" key="1">
    <source>
        <dbReference type="ARBA" id="ARBA00006082"/>
    </source>
</evidence>
<dbReference type="InterPro" id="IPR014721">
    <property type="entry name" value="Ribsml_uS5_D2-typ_fold_subgr"/>
</dbReference>
<reference evidence="6 7" key="1">
    <citation type="submission" date="2020-11" db="EMBL/GenBank/DDBJ databases">
        <title>Kefir isolates.</title>
        <authorList>
            <person name="Marcisauskas S."/>
            <person name="Kim Y."/>
            <person name="Blasche S."/>
        </authorList>
    </citation>
    <scope>NUCLEOTIDE SEQUENCE [LARGE SCALE GENOMIC DNA]</scope>
    <source>
        <strain evidence="6 7">OG2</strain>
    </source>
</reference>
<dbReference type="CDD" id="cd03484">
    <property type="entry name" value="MutL_Trans_hPMS_2_like"/>
    <property type="match status" value="1"/>
</dbReference>
<evidence type="ECO:0008006" key="8">
    <source>
        <dbReference type="Google" id="ProtNLM"/>
    </source>
</evidence>
<sequence length="929" mass="106162">MATDTLIKAIDISDVNRITSGQVITDLISAVKELLDNSIDAGANQIDLIFQNYGIDSIECSDNGSGINEANFQTLTLKHYTSKLNEFNDIMNIVTLGFRGEALFSLCNISKLIITTTTHGPKANKIEYDKNGKILSNNITSRNTGTTIEVQEIFKNLPVRRRDFIKSAKNQFTKCITLLQSYAIIHEKIKFTIVNINSNNGRKNTILRTNKNEDMSKKILNVFGPTCLRGLIEINISLDLNEVHEQILKRENKLLRLMNNENSDDVLLLKESNNIIKVSGYISKSSVGIGHNSRDRQFIYINKRPITYPAINKCFNETFKSFNNETNVKHPIFFINFEINPNLIDINVTPDKRTVLLHNEDIIIDLLREGLIGFFESQDVSIVKSSTLQKRKIEDTDELGDIKELFDTRDEEDSKLNIIEQQDHKRPRRNSNKIIEIYTGKNSHDNSDDLINNDTELSSIMDINRSDLPSSQVVEDLFLDSEPISDKKESSVDDGLATSSTNEASDNNEPEAYSEIIEDQSQNDNSINRTKINLSDFKNPEYVEPEDSIVRTCNYDHCSGDESNNVVVMEIGDDIIQSQVKMTQSKGLIFIDDKRDNVQEDLPVGDDSVISDEDNDDDLVQVGKPMETNVRVPIPKFSEDLLSVRLKLQSICDEREKLFKKKTEIYGLDLNVNMDIENMKSNYNDVCNKLTEWEIIKSKDHDKNDNTGLEIDEDNNVQDIAKKLTLTINKNDFNEMNVVGQFNLGFIITTKENKKENKMDLFIIDQHASDEKYNFETLQKETIFKSQRLIVPEKLDLNVIDELTVLDNVEILEKMDEEPGSKIKLVSKRTSKNTTFGIDDLYELIGMIREHDGIRKDYIRCSKIRSMFAMRACRMSIMVGKPLNRKTMKSVVNNLSGLDKPWNCPHGRPTMKHLLELNEWDSFAEDYLL</sequence>
<dbReference type="AlphaFoldDB" id="A0A9P7B7N5"/>
<dbReference type="EMBL" id="PUHR01000144">
    <property type="protein sequence ID" value="KAG0662577.1"/>
    <property type="molecule type" value="Genomic_DNA"/>
</dbReference>
<comment type="caution">
    <text evidence="6">The sequence shown here is derived from an EMBL/GenBank/DDBJ whole genome shotgun (WGS) entry which is preliminary data.</text>
</comment>
<dbReference type="InterPro" id="IPR042120">
    <property type="entry name" value="MutL_C_dimsub"/>
</dbReference>
<protein>
    <recommendedName>
        <fullName evidence="8">DNA mismatch repair protein MutL</fullName>
    </recommendedName>
</protein>
<dbReference type="CDD" id="cd16926">
    <property type="entry name" value="HATPase_MutL-MLH-PMS-like"/>
    <property type="match status" value="1"/>
</dbReference>
<dbReference type="SUPFAM" id="SSF54211">
    <property type="entry name" value="Ribosomal protein S5 domain 2-like"/>
    <property type="match status" value="1"/>
</dbReference>
<dbReference type="Proteomes" id="UP000750334">
    <property type="component" value="Unassembled WGS sequence"/>
</dbReference>
<dbReference type="FunFam" id="3.30.565.10:FF:000017">
    <property type="entry name" value="PMS1 homolog 1, mismatch repair system component"/>
    <property type="match status" value="1"/>
</dbReference>
<dbReference type="Gene3D" id="3.30.1540.20">
    <property type="entry name" value="MutL, C-terminal domain, dimerisation subdomain"/>
    <property type="match status" value="2"/>
</dbReference>
<feature type="region of interest" description="Disordered" evidence="3">
    <location>
        <begin position="480"/>
        <end position="511"/>
    </location>
</feature>
<dbReference type="GO" id="GO:0005524">
    <property type="term" value="F:ATP binding"/>
    <property type="evidence" value="ECO:0007669"/>
    <property type="project" value="InterPro"/>
</dbReference>
<dbReference type="PANTHER" id="PTHR10073">
    <property type="entry name" value="DNA MISMATCH REPAIR PROTEIN MLH, PMS, MUTL"/>
    <property type="match status" value="1"/>
</dbReference>
<evidence type="ECO:0000259" key="4">
    <source>
        <dbReference type="SMART" id="SM00853"/>
    </source>
</evidence>
<dbReference type="Pfam" id="PF13589">
    <property type="entry name" value="HATPase_c_3"/>
    <property type="match status" value="1"/>
</dbReference>
<dbReference type="Gene3D" id="3.30.565.10">
    <property type="entry name" value="Histidine kinase-like ATPase, C-terminal domain"/>
    <property type="match status" value="1"/>
</dbReference>
<dbReference type="GO" id="GO:0032389">
    <property type="term" value="C:MutLalpha complex"/>
    <property type="evidence" value="ECO:0007669"/>
    <property type="project" value="TreeGrafter"/>
</dbReference>